<dbReference type="SUPFAM" id="SSF53901">
    <property type="entry name" value="Thiolase-like"/>
    <property type="match status" value="1"/>
</dbReference>
<evidence type="ECO:0000313" key="3">
    <source>
        <dbReference type="EMBL" id="CAB4958604.1"/>
    </source>
</evidence>
<proteinExistence type="predicted"/>
<feature type="domain" description="Thiolase C-terminal" evidence="1">
    <location>
        <begin position="233"/>
        <end position="368"/>
    </location>
</feature>
<dbReference type="Pfam" id="PF22691">
    <property type="entry name" value="Thiolase_C_1"/>
    <property type="match status" value="1"/>
</dbReference>
<accession>A0A6J7C384</accession>
<dbReference type="AlphaFoldDB" id="A0A6J7C384"/>
<dbReference type="InterPro" id="IPR055140">
    <property type="entry name" value="Thiolase_C_2"/>
</dbReference>
<evidence type="ECO:0000259" key="1">
    <source>
        <dbReference type="Pfam" id="PF22691"/>
    </source>
</evidence>
<name>A0A6J7C384_9ZZZZ</name>
<dbReference type="PANTHER" id="PTHR42870">
    <property type="entry name" value="ACETYL-COA C-ACETYLTRANSFERASE"/>
    <property type="match status" value="1"/>
</dbReference>
<dbReference type="EMBL" id="CAFBND010000133">
    <property type="protein sequence ID" value="CAB4958604.1"/>
    <property type="molecule type" value="Genomic_DNA"/>
</dbReference>
<dbReference type="PANTHER" id="PTHR42870:SF6">
    <property type="entry name" value="ACETYL-COA C-ACYLTRANSFERASE"/>
    <property type="match status" value="1"/>
</dbReference>
<organism evidence="2">
    <name type="scientific">freshwater metagenome</name>
    <dbReference type="NCBI Taxonomy" id="449393"/>
    <lineage>
        <taxon>unclassified sequences</taxon>
        <taxon>metagenomes</taxon>
        <taxon>ecological metagenomes</taxon>
    </lineage>
</organism>
<gene>
    <name evidence="2" type="ORF">UFOPK3268_01512</name>
    <name evidence="3" type="ORF">UFOPK3752_02128</name>
    <name evidence="4" type="ORF">UFOPK4150_00376</name>
</gene>
<dbReference type="InterPro" id="IPR016039">
    <property type="entry name" value="Thiolase-like"/>
</dbReference>
<evidence type="ECO:0000313" key="2">
    <source>
        <dbReference type="EMBL" id="CAB4852100.1"/>
    </source>
</evidence>
<dbReference type="Gene3D" id="3.40.47.10">
    <property type="match status" value="1"/>
</dbReference>
<evidence type="ECO:0000313" key="4">
    <source>
        <dbReference type="EMBL" id="CAB5023312.1"/>
    </source>
</evidence>
<dbReference type="EMBL" id="CAFBPU010000006">
    <property type="protein sequence ID" value="CAB5023312.1"/>
    <property type="molecule type" value="Genomic_DNA"/>
</dbReference>
<dbReference type="GO" id="GO:0016746">
    <property type="term" value="F:acyltransferase activity"/>
    <property type="evidence" value="ECO:0007669"/>
    <property type="project" value="InterPro"/>
</dbReference>
<dbReference type="EMBL" id="CAFBIZ010000230">
    <property type="protein sequence ID" value="CAB4852100.1"/>
    <property type="molecule type" value="Genomic_DNA"/>
</dbReference>
<reference evidence="2" key="1">
    <citation type="submission" date="2020-05" db="EMBL/GenBank/DDBJ databases">
        <authorList>
            <person name="Chiriac C."/>
            <person name="Salcher M."/>
            <person name="Ghai R."/>
            <person name="Kavagutti S V."/>
        </authorList>
    </citation>
    <scope>NUCLEOTIDE SEQUENCE</scope>
</reference>
<sequence>MLDGGPAVIGAFHTPVRRQVFDQSLEEMIFEAARGALLDANLTIEDIDAVVLSTSDQVEGRVIESMVTNGAAGGVGRDVTTIASAGEHAFAYACLRILAGQARRILVVVWSKESEGTDPSHADRLSAEPFLLRPLGMTTPAAAGLQASAYCAKYALDPADVAAVRAARESAATAAVGTTPVSDGDAMVAWPLAVHDLPRGCDLAAAVVLAAPGEVTNAHTPAWVNGVGWISSSYELADRDLSTFAALEEAAVMALGDGRAHNVDLVEVQEISSIGSFAACEALGLAGPGLGATVAARGSATPDGAPVVNPSGGNLPANPGNAAGFMRLLSAAQQIRGNAGAVQLTPRPRSAVGAALNGFAGQSATVVLFTSDPEGVS</sequence>
<protein>
    <submittedName>
        <fullName evidence="2">Unannotated protein</fullName>
    </submittedName>
</protein>